<proteinExistence type="inferred from homology"/>
<dbReference type="GO" id="GO:0005730">
    <property type="term" value="C:nucleolus"/>
    <property type="evidence" value="ECO:0007669"/>
    <property type="project" value="UniProtKB-SubCell"/>
</dbReference>
<dbReference type="PANTHER" id="PTHR11097">
    <property type="entry name" value="EXOSOME COMPLEX EXONUCLEASE RIBOSOMAL RNA PROCESSING PROTEIN"/>
    <property type="match status" value="1"/>
</dbReference>
<evidence type="ECO:0000256" key="7">
    <source>
        <dbReference type="ARBA" id="ARBA00022884"/>
    </source>
</evidence>
<dbReference type="Gene3D" id="3.30.230.70">
    <property type="entry name" value="GHMP Kinase, N-terminal domain"/>
    <property type="match status" value="1"/>
</dbReference>
<gene>
    <name evidence="12" type="ORF">MSP1404_LOCUS627</name>
</gene>
<dbReference type="InterPro" id="IPR020568">
    <property type="entry name" value="Ribosomal_Su5_D2-typ_SF"/>
</dbReference>
<keyword evidence="7" id="KW-0694">RNA-binding</keyword>
<dbReference type="GO" id="GO:0035925">
    <property type="term" value="F:mRNA 3'-UTR AU-rich region binding"/>
    <property type="evidence" value="ECO:0007669"/>
    <property type="project" value="TreeGrafter"/>
</dbReference>
<evidence type="ECO:0000256" key="1">
    <source>
        <dbReference type="ARBA" id="ARBA00004496"/>
    </source>
</evidence>
<dbReference type="GO" id="GO:0071035">
    <property type="term" value="P:nuclear polyadenylation-dependent rRNA catabolic process"/>
    <property type="evidence" value="ECO:0007669"/>
    <property type="project" value="TreeGrafter"/>
</dbReference>
<keyword evidence="8" id="KW-0539">Nucleus</keyword>
<organism evidence="12">
    <name type="scientific">Micromonas pusilla</name>
    <name type="common">Picoplanktonic green alga</name>
    <name type="synonym">Chromulina pusilla</name>
    <dbReference type="NCBI Taxonomy" id="38833"/>
    <lineage>
        <taxon>Eukaryota</taxon>
        <taxon>Viridiplantae</taxon>
        <taxon>Chlorophyta</taxon>
        <taxon>Mamiellophyceae</taxon>
        <taxon>Mamiellales</taxon>
        <taxon>Mamiellaceae</taxon>
        <taxon>Micromonas</taxon>
    </lineage>
</organism>
<dbReference type="GO" id="GO:0016075">
    <property type="term" value="P:rRNA catabolic process"/>
    <property type="evidence" value="ECO:0007669"/>
    <property type="project" value="TreeGrafter"/>
</dbReference>
<dbReference type="GO" id="GO:0071028">
    <property type="term" value="P:nuclear mRNA surveillance"/>
    <property type="evidence" value="ECO:0007669"/>
    <property type="project" value="TreeGrafter"/>
</dbReference>
<feature type="domain" description="Exoribonuclease phosphorolytic" evidence="10">
    <location>
        <begin position="33"/>
        <end position="167"/>
    </location>
</feature>
<dbReference type="InterPro" id="IPR027408">
    <property type="entry name" value="PNPase/RNase_PH_dom_sf"/>
</dbReference>
<keyword evidence="4" id="KW-0963">Cytoplasm</keyword>
<evidence type="ECO:0000256" key="4">
    <source>
        <dbReference type="ARBA" id="ARBA00022490"/>
    </source>
</evidence>
<evidence type="ECO:0000313" key="12">
    <source>
        <dbReference type="EMBL" id="CAD8576230.1"/>
    </source>
</evidence>
<dbReference type="SUPFAM" id="SSF55666">
    <property type="entry name" value="Ribonuclease PH domain 2-like"/>
    <property type="match status" value="1"/>
</dbReference>
<feature type="domain" description="Exoribonuclease phosphorolytic" evidence="11">
    <location>
        <begin position="200"/>
        <end position="259"/>
    </location>
</feature>
<reference evidence="12" key="1">
    <citation type="submission" date="2021-01" db="EMBL/GenBank/DDBJ databases">
        <authorList>
            <person name="Corre E."/>
            <person name="Pelletier E."/>
            <person name="Niang G."/>
            <person name="Scheremetjew M."/>
            <person name="Finn R."/>
            <person name="Kale V."/>
            <person name="Holt S."/>
            <person name="Cochrane G."/>
            <person name="Meng A."/>
            <person name="Brown T."/>
            <person name="Cohen L."/>
        </authorList>
    </citation>
    <scope>NUCLEOTIDE SEQUENCE</scope>
    <source>
        <strain evidence="12">CCMP494</strain>
    </source>
</reference>
<dbReference type="InterPro" id="IPR036345">
    <property type="entry name" value="ExoRNase_PH_dom2_sf"/>
</dbReference>
<comment type="similarity">
    <text evidence="3">Belongs to the RNase PH family.</text>
</comment>
<dbReference type="GO" id="GO:0000467">
    <property type="term" value="P:exonucleolytic trimming to generate mature 3'-end of 5.8S rRNA from tricistronic rRNA transcript (SSU-rRNA, 5.8S rRNA, LSU-rRNA)"/>
    <property type="evidence" value="ECO:0007669"/>
    <property type="project" value="TreeGrafter"/>
</dbReference>
<dbReference type="Pfam" id="PF03725">
    <property type="entry name" value="RNase_PH_C"/>
    <property type="match status" value="1"/>
</dbReference>
<evidence type="ECO:0000256" key="8">
    <source>
        <dbReference type="ARBA" id="ARBA00023242"/>
    </source>
</evidence>
<dbReference type="InterPro" id="IPR001247">
    <property type="entry name" value="ExoRNase_PH_dom1"/>
</dbReference>
<dbReference type="GO" id="GO:0034473">
    <property type="term" value="P:U1 snRNA 3'-end processing"/>
    <property type="evidence" value="ECO:0007669"/>
    <property type="project" value="TreeGrafter"/>
</dbReference>
<dbReference type="Pfam" id="PF01138">
    <property type="entry name" value="RNase_PH"/>
    <property type="match status" value="1"/>
</dbReference>
<dbReference type="GO" id="GO:0034475">
    <property type="term" value="P:U4 snRNA 3'-end processing"/>
    <property type="evidence" value="ECO:0007669"/>
    <property type="project" value="TreeGrafter"/>
</dbReference>
<dbReference type="GO" id="GO:0000176">
    <property type="term" value="C:nuclear exosome (RNase complex)"/>
    <property type="evidence" value="ECO:0007669"/>
    <property type="project" value="TreeGrafter"/>
</dbReference>
<evidence type="ECO:0000259" key="10">
    <source>
        <dbReference type="Pfam" id="PF01138"/>
    </source>
</evidence>
<protein>
    <recommendedName>
        <fullName evidence="9">Ribosomal RNA-processing protein 43</fullName>
    </recommendedName>
</protein>
<evidence type="ECO:0000256" key="6">
    <source>
        <dbReference type="ARBA" id="ARBA00022835"/>
    </source>
</evidence>
<dbReference type="AlphaFoldDB" id="A0A7S0KBW2"/>
<dbReference type="PANTHER" id="PTHR11097:SF9">
    <property type="entry name" value="EXOSOME COMPLEX COMPONENT RRP43"/>
    <property type="match status" value="1"/>
</dbReference>
<dbReference type="GO" id="GO:0000177">
    <property type="term" value="C:cytoplasmic exosome (RNase complex)"/>
    <property type="evidence" value="ECO:0007669"/>
    <property type="project" value="TreeGrafter"/>
</dbReference>
<dbReference type="InterPro" id="IPR015847">
    <property type="entry name" value="ExoRNase_PH_dom2"/>
</dbReference>
<evidence type="ECO:0000256" key="2">
    <source>
        <dbReference type="ARBA" id="ARBA00004604"/>
    </source>
</evidence>
<dbReference type="EMBL" id="HBEV01000752">
    <property type="protein sequence ID" value="CAD8576230.1"/>
    <property type="molecule type" value="Transcribed_RNA"/>
</dbReference>
<comment type="subcellular location">
    <subcellularLocation>
        <location evidence="1">Cytoplasm</location>
    </subcellularLocation>
    <subcellularLocation>
        <location evidence="2">Nucleus</location>
        <location evidence="2">Nucleolus</location>
    </subcellularLocation>
</comment>
<keyword evidence="5" id="KW-0698">rRNA processing</keyword>
<dbReference type="GO" id="GO:0034476">
    <property type="term" value="P:U5 snRNA 3'-end processing"/>
    <property type="evidence" value="ECO:0007669"/>
    <property type="project" value="TreeGrafter"/>
</dbReference>
<dbReference type="FunFam" id="3.30.230.70:FF:000017">
    <property type="entry name" value="Exosome complex component Rrp42"/>
    <property type="match status" value="1"/>
</dbReference>
<dbReference type="SUPFAM" id="SSF54211">
    <property type="entry name" value="Ribosomal protein S5 domain 2-like"/>
    <property type="match status" value="1"/>
</dbReference>
<evidence type="ECO:0000256" key="9">
    <source>
        <dbReference type="ARBA" id="ARBA00030617"/>
    </source>
</evidence>
<accession>A0A7S0KBW2</accession>
<dbReference type="GO" id="GO:0071038">
    <property type="term" value="P:TRAMP-dependent tRNA surveillance pathway"/>
    <property type="evidence" value="ECO:0007669"/>
    <property type="project" value="TreeGrafter"/>
</dbReference>
<evidence type="ECO:0000259" key="11">
    <source>
        <dbReference type="Pfam" id="PF03725"/>
    </source>
</evidence>
<evidence type="ECO:0000256" key="3">
    <source>
        <dbReference type="ARBA" id="ARBA00006678"/>
    </source>
</evidence>
<name>A0A7S0KBW2_MICPS</name>
<keyword evidence="6" id="KW-0271">Exosome</keyword>
<dbReference type="InterPro" id="IPR050590">
    <property type="entry name" value="Exosome_comp_Rrp42_subfam"/>
</dbReference>
<evidence type="ECO:0000256" key="5">
    <source>
        <dbReference type="ARBA" id="ARBA00022552"/>
    </source>
</evidence>
<sequence>MEAAAFKRLYPHEYYAKFISEGARPDGRPLGRARPSSVAVGVAGTAHGSALVKVGRTTVMAAVKLEACQPDPDAPDRGFLDVVVEFPPMCSASTRPGRPNDDAHFVARRIEDALLDSAAIDKRKLSIKEGLWVWKICLDIYCLDHDGSVLDAGLMAALAALRDAKVPRVVVDDRGKITYGGGKNDESSSNEGKIEVAAAPVAVTTALYRKHLIVDPDAEEEALADATVTVTMDGAHKVVGVHKPGGVAEASETDLMHCVAACRLNLEARAKAVDGAFARDECP</sequence>